<proteinExistence type="predicted"/>
<reference evidence="1" key="1">
    <citation type="submission" date="2014-09" db="EMBL/GenBank/DDBJ databases">
        <authorList>
            <person name="Magalhaes I.L.F."/>
            <person name="Oliveira U."/>
            <person name="Santos F.R."/>
            <person name="Vidigal T.H.D.A."/>
            <person name="Brescovit A.D."/>
            <person name="Santos A.J."/>
        </authorList>
    </citation>
    <scope>NUCLEOTIDE SEQUENCE</scope>
    <source>
        <tissue evidence="1">Shoot tissue taken approximately 20 cm above the soil surface</tissue>
    </source>
</reference>
<evidence type="ECO:0000313" key="1">
    <source>
        <dbReference type="EMBL" id="JAD46386.1"/>
    </source>
</evidence>
<protein>
    <submittedName>
        <fullName evidence="1">Uncharacterized protein</fullName>
    </submittedName>
</protein>
<reference evidence="1" key="2">
    <citation type="journal article" date="2015" name="Data Brief">
        <title>Shoot transcriptome of the giant reed, Arundo donax.</title>
        <authorList>
            <person name="Barrero R.A."/>
            <person name="Guerrero F.D."/>
            <person name="Moolhuijzen P."/>
            <person name="Goolsby J.A."/>
            <person name="Tidwell J."/>
            <person name="Bellgard S.E."/>
            <person name="Bellgard M.I."/>
        </authorList>
    </citation>
    <scope>NUCLEOTIDE SEQUENCE</scope>
    <source>
        <tissue evidence="1">Shoot tissue taken approximately 20 cm above the soil surface</tissue>
    </source>
</reference>
<name>A0A0A9A5K4_ARUDO</name>
<dbReference type="AlphaFoldDB" id="A0A0A9A5K4"/>
<dbReference type="EMBL" id="GBRH01251509">
    <property type="protein sequence ID" value="JAD46386.1"/>
    <property type="molecule type" value="Transcribed_RNA"/>
</dbReference>
<organism evidence="1">
    <name type="scientific">Arundo donax</name>
    <name type="common">Giant reed</name>
    <name type="synonym">Donax arundinaceus</name>
    <dbReference type="NCBI Taxonomy" id="35708"/>
    <lineage>
        <taxon>Eukaryota</taxon>
        <taxon>Viridiplantae</taxon>
        <taxon>Streptophyta</taxon>
        <taxon>Embryophyta</taxon>
        <taxon>Tracheophyta</taxon>
        <taxon>Spermatophyta</taxon>
        <taxon>Magnoliopsida</taxon>
        <taxon>Liliopsida</taxon>
        <taxon>Poales</taxon>
        <taxon>Poaceae</taxon>
        <taxon>PACMAD clade</taxon>
        <taxon>Arundinoideae</taxon>
        <taxon>Arundineae</taxon>
        <taxon>Arundo</taxon>
    </lineage>
</organism>
<accession>A0A0A9A5K4</accession>
<sequence>MMCGCPVGNFFELEHMVVREWVLRPCSWGCAGESYRCSYRRIR</sequence>